<comment type="caution">
    <text evidence="1">The sequence shown here is derived from an EMBL/GenBank/DDBJ whole genome shotgun (WGS) entry which is preliminary data.</text>
</comment>
<reference evidence="1" key="1">
    <citation type="submission" date="2019-03" db="EMBL/GenBank/DDBJ databases">
        <title>Single cell metagenomics reveals metabolic interactions within the superorganism composed of flagellate Streblomastix strix and complex community of Bacteroidetes bacteria on its surface.</title>
        <authorList>
            <person name="Treitli S.C."/>
            <person name="Kolisko M."/>
            <person name="Husnik F."/>
            <person name="Keeling P."/>
            <person name="Hampl V."/>
        </authorList>
    </citation>
    <scope>NUCLEOTIDE SEQUENCE</scope>
    <source>
        <strain evidence="1">STM</strain>
    </source>
</reference>
<proteinExistence type="predicted"/>
<protein>
    <submittedName>
        <fullName evidence="1">Uncharacterized protein</fullName>
    </submittedName>
</protein>
<name>A0A5J4SYK3_9ZZZZ</name>
<dbReference type="AlphaFoldDB" id="A0A5J4SYK3"/>
<gene>
    <name evidence="1" type="ORF">EZS27_002044</name>
</gene>
<accession>A0A5J4SYK3</accession>
<dbReference type="EMBL" id="SNRY01000026">
    <property type="protein sequence ID" value="KAA6350561.1"/>
    <property type="molecule type" value="Genomic_DNA"/>
</dbReference>
<organism evidence="1">
    <name type="scientific">termite gut metagenome</name>
    <dbReference type="NCBI Taxonomy" id="433724"/>
    <lineage>
        <taxon>unclassified sequences</taxon>
        <taxon>metagenomes</taxon>
        <taxon>organismal metagenomes</taxon>
    </lineage>
</organism>
<sequence>MQIKRYASHYLLLPEYGFLKQCAVEMKKGRGVLCIFLLSEEMENVEWYPGIILLTEKEEDRNGIIRLFQIRYNLLNEIPGAFQTKSCIERIAYLLYPFDFDRMTIIGTTEIRKLE</sequence>
<evidence type="ECO:0000313" key="1">
    <source>
        <dbReference type="EMBL" id="KAA6350561.1"/>
    </source>
</evidence>